<keyword evidence="1" id="KW-0812">Transmembrane</keyword>
<evidence type="ECO:0000313" key="3">
    <source>
        <dbReference type="Proteomes" id="UP000269689"/>
    </source>
</evidence>
<evidence type="ECO:0000256" key="1">
    <source>
        <dbReference type="SAM" id="Phobius"/>
    </source>
</evidence>
<sequence>MTDETHGMQHASVNETDMLDFANDALEIEERIAVARILSKMPNEAADTLGYIADRDELLLALGLRQRMDDYPSLPESLPPASFDDQAMFNAHIAKGRRGFKSRLGVSLATFAAVGFFALMGLNAVPRGSEVLLKSALQANDLAQMRLTMLTMDEDLVVDSDEIQRVAGLTLPDHPSAWVLRDTQLIPSQDGVSVLRTFETGEDGLVTLYIVRGTHDAPQLPSRIALADGQGAWFHHEGAEYVLIGRQARAPLDDDAALLLASFAPA</sequence>
<feature type="transmembrane region" description="Helical" evidence="1">
    <location>
        <begin position="104"/>
        <end position="125"/>
    </location>
</feature>
<keyword evidence="1" id="KW-0472">Membrane</keyword>
<dbReference type="AlphaFoldDB" id="A0A3N4UXB5"/>
<name>A0A3N4UXB5_9RHOB</name>
<comment type="caution">
    <text evidence="2">The sequence shown here is derived from an EMBL/GenBank/DDBJ whole genome shotgun (WGS) entry which is preliminary data.</text>
</comment>
<proteinExistence type="predicted"/>
<keyword evidence="1" id="KW-1133">Transmembrane helix</keyword>
<protein>
    <recommendedName>
        <fullName evidence="4">Anti-sigma factor RsiW</fullName>
    </recommendedName>
</protein>
<gene>
    <name evidence="2" type="ORF">EDD53_1338</name>
</gene>
<dbReference type="RefSeq" id="WP_123792329.1">
    <property type="nucleotide sequence ID" value="NZ_RKQK01000001.1"/>
</dbReference>
<reference evidence="2 3" key="1">
    <citation type="submission" date="2018-11" db="EMBL/GenBank/DDBJ databases">
        <title>Genomic Encyclopedia of Type Strains, Phase IV (KMG-IV): sequencing the most valuable type-strain genomes for metagenomic binning, comparative biology and taxonomic classification.</title>
        <authorList>
            <person name="Goeker M."/>
        </authorList>
    </citation>
    <scope>NUCLEOTIDE SEQUENCE [LARGE SCALE GENOMIC DNA]</scope>
    <source>
        <strain evidence="2 3">DSM 104731</strain>
    </source>
</reference>
<organism evidence="2 3">
    <name type="scientific">Pacificibacter maritimus</name>
    <dbReference type="NCBI Taxonomy" id="762213"/>
    <lineage>
        <taxon>Bacteria</taxon>
        <taxon>Pseudomonadati</taxon>
        <taxon>Pseudomonadota</taxon>
        <taxon>Alphaproteobacteria</taxon>
        <taxon>Rhodobacterales</taxon>
        <taxon>Roseobacteraceae</taxon>
        <taxon>Pacificibacter</taxon>
    </lineage>
</organism>
<evidence type="ECO:0000313" key="2">
    <source>
        <dbReference type="EMBL" id="RPE72189.1"/>
    </source>
</evidence>
<dbReference type="OrthoDB" id="9152892at2"/>
<accession>A0A3N4UXB5</accession>
<evidence type="ECO:0008006" key="4">
    <source>
        <dbReference type="Google" id="ProtNLM"/>
    </source>
</evidence>
<dbReference type="Proteomes" id="UP000269689">
    <property type="component" value="Unassembled WGS sequence"/>
</dbReference>
<keyword evidence="3" id="KW-1185">Reference proteome</keyword>
<dbReference type="EMBL" id="RKQK01000001">
    <property type="protein sequence ID" value="RPE72189.1"/>
    <property type="molecule type" value="Genomic_DNA"/>
</dbReference>